<accession>A0ACC5RSQ8</accession>
<sequence>MSLERLGSHVRSGGVDQDTYFVVDEQKTRDNAVQSTSSAEVKQMAITEMPGAMKKMGWKRSAKLMQRWFDSPAWQIPAGWKNGTAFPDGQYIPDEHCDDSIIKMSWLMEYSHARNAVADLLRERAFSEAGLAQISRRLRRLGWDGEGSYSYGRKNIIGRPSMSARELEQSYQNNYITVSGNATTHVLFDTMDDVYGSLGTYVLKVAVTGNAFKGLDGRRYVTAEYAGVYVKDFYDFTNDGSWDQPLGMWTPDGILIRSGSAMALVGGMNVYKSGKAIKVAFVRNSDFLKYKELTGQGGDFVIFSDVYWIKQSGYYPIPWD</sequence>
<evidence type="ECO:0000313" key="1">
    <source>
        <dbReference type="EMBL" id="MBK4727601.1"/>
    </source>
</evidence>
<reference evidence="1" key="1">
    <citation type="submission" date="2021-01" db="EMBL/GenBank/DDBJ databases">
        <title>Draft genome of Pantoea agglomerans Eh 335.</title>
        <authorList>
            <person name="Emsley S.A."/>
            <person name="Oline D.K."/>
            <person name="Saw J.H."/>
            <person name="Ushijima B."/>
            <person name="Videau P."/>
            <person name="Koyack M.J."/>
        </authorList>
    </citation>
    <scope>NUCLEOTIDE SEQUENCE</scope>
    <source>
        <strain evidence="1">Eh 335</strain>
    </source>
</reference>
<organism evidence="1 2">
    <name type="scientific">Enterobacter agglomerans</name>
    <name type="common">Erwinia herbicola</name>
    <name type="synonym">Pantoea agglomerans</name>
    <dbReference type="NCBI Taxonomy" id="549"/>
    <lineage>
        <taxon>Bacteria</taxon>
        <taxon>Pseudomonadati</taxon>
        <taxon>Pseudomonadota</taxon>
        <taxon>Gammaproteobacteria</taxon>
        <taxon>Enterobacterales</taxon>
        <taxon>Erwiniaceae</taxon>
        <taxon>Pantoea</taxon>
        <taxon>Pantoea agglomerans group</taxon>
    </lineage>
</organism>
<name>A0ACC5RSQ8_ENTAG</name>
<keyword evidence="2" id="KW-1185">Reference proteome</keyword>
<proteinExistence type="predicted"/>
<gene>
    <name evidence="1" type="ORF">JJL49_20430</name>
</gene>
<evidence type="ECO:0000313" key="2">
    <source>
        <dbReference type="Proteomes" id="UP000633731"/>
    </source>
</evidence>
<comment type="caution">
    <text evidence="1">The sequence shown here is derived from an EMBL/GenBank/DDBJ whole genome shotgun (WGS) entry which is preliminary data.</text>
</comment>
<dbReference type="Proteomes" id="UP000633731">
    <property type="component" value="Unassembled WGS sequence"/>
</dbReference>
<dbReference type="EMBL" id="JAEOXF010000016">
    <property type="protein sequence ID" value="MBK4727601.1"/>
    <property type="molecule type" value="Genomic_DNA"/>
</dbReference>
<protein>
    <submittedName>
        <fullName evidence="1">Uncharacterized protein</fullName>
    </submittedName>
</protein>